<accession>A0A2T4JBA2</accession>
<keyword evidence="5 9" id="KW-0378">Hydrolase</keyword>
<comment type="similarity">
    <text evidence="3">Belongs to the Nudix hydrolase family. NudK subfamily.</text>
</comment>
<evidence type="ECO:0000256" key="2">
    <source>
        <dbReference type="ARBA" id="ARBA00001946"/>
    </source>
</evidence>
<dbReference type="AlphaFoldDB" id="A0A2T4JBA2"/>
<dbReference type="EMBL" id="PZKF01000046">
    <property type="protein sequence ID" value="PTE15186.1"/>
    <property type="molecule type" value="Genomic_DNA"/>
</dbReference>
<reference evidence="9 10" key="1">
    <citation type="submission" date="2018-03" db="EMBL/GenBank/DDBJ databases">
        <title>Rhodobacter veldkampii.</title>
        <authorList>
            <person name="Meyer T.E."/>
            <person name="Miller S."/>
            <person name="Lodha T."/>
            <person name="Gandham S."/>
            <person name="Chintalapati S."/>
            <person name="Chintalapati V.R."/>
        </authorList>
    </citation>
    <scope>NUCLEOTIDE SEQUENCE [LARGE SCALE GENOMIC DNA]</scope>
    <source>
        <strain evidence="9 10">DSM 11550</strain>
    </source>
</reference>
<dbReference type="OrthoDB" id="289720at2"/>
<dbReference type="PROSITE" id="PS00893">
    <property type="entry name" value="NUDIX_BOX"/>
    <property type="match status" value="1"/>
</dbReference>
<evidence type="ECO:0000313" key="9">
    <source>
        <dbReference type="EMBL" id="PTE15186.1"/>
    </source>
</evidence>
<protein>
    <recommendedName>
        <fullName evidence="4">GDP-mannose pyrophosphatase</fullName>
    </recommendedName>
    <alternativeName>
        <fullName evidence="6">GDP-mannose hydrolase</fullName>
    </alternativeName>
    <alternativeName>
        <fullName evidence="7">GDPMK</fullName>
    </alternativeName>
</protein>
<evidence type="ECO:0000256" key="1">
    <source>
        <dbReference type="ARBA" id="ARBA00000847"/>
    </source>
</evidence>
<feature type="non-terminal residue" evidence="9">
    <location>
        <position position="1"/>
    </location>
</feature>
<keyword evidence="10" id="KW-1185">Reference proteome</keyword>
<dbReference type="PANTHER" id="PTHR11839:SF18">
    <property type="entry name" value="NUDIX HYDROLASE DOMAIN-CONTAINING PROTEIN"/>
    <property type="match status" value="1"/>
</dbReference>
<dbReference type="PANTHER" id="PTHR11839">
    <property type="entry name" value="UDP/ADP-SUGAR PYROPHOSPHATASE"/>
    <property type="match status" value="1"/>
</dbReference>
<gene>
    <name evidence="9" type="ORF">C5F46_14015</name>
</gene>
<dbReference type="Pfam" id="PF00293">
    <property type="entry name" value="NUDIX"/>
    <property type="match status" value="1"/>
</dbReference>
<dbReference type="SUPFAM" id="SSF55811">
    <property type="entry name" value="Nudix"/>
    <property type="match status" value="1"/>
</dbReference>
<evidence type="ECO:0000256" key="4">
    <source>
        <dbReference type="ARBA" id="ARBA00016377"/>
    </source>
</evidence>
<sequence length="163" mass="17664">EYENPWFRVRRAGRWYWVEQAQPVPGAAVLPVTRQGLIIQRHRRVAQGRAETLEIPRGLCEPGETEAQCAARELAEETGLVIAPGALLPLGYCRPDTGLLAARVALFLADLGNLPDLPQAGDGEAEGILRIPPPDLSRWLAEGRIEDSFALAAIALAQARGAI</sequence>
<dbReference type="InterPro" id="IPR000086">
    <property type="entry name" value="NUDIX_hydrolase_dom"/>
</dbReference>
<evidence type="ECO:0000256" key="3">
    <source>
        <dbReference type="ARBA" id="ARBA00007275"/>
    </source>
</evidence>
<dbReference type="CDD" id="cd03424">
    <property type="entry name" value="NUDIX_ADPRase_Nudt5_UGPPase_Nudt14"/>
    <property type="match status" value="1"/>
</dbReference>
<feature type="domain" description="Nudix hydrolase" evidence="8">
    <location>
        <begin position="22"/>
        <end position="153"/>
    </location>
</feature>
<proteinExistence type="inferred from homology"/>
<dbReference type="Proteomes" id="UP000241899">
    <property type="component" value="Unassembled WGS sequence"/>
</dbReference>
<evidence type="ECO:0000313" key="10">
    <source>
        <dbReference type="Proteomes" id="UP000241899"/>
    </source>
</evidence>
<comment type="cofactor">
    <cofactor evidence="2">
        <name>Mg(2+)</name>
        <dbReference type="ChEBI" id="CHEBI:18420"/>
    </cofactor>
</comment>
<comment type="caution">
    <text evidence="9">The sequence shown here is derived from an EMBL/GenBank/DDBJ whole genome shotgun (WGS) entry which is preliminary data.</text>
</comment>
<dbReference type="InterPro" id="IPR020084">
    <property type="entry name" value="NUDIX_hydrolase_CS"/>
</dbReference>
<evidence type="ECO:0000259" key="8">
    <source>
        <dbReference type="PROSITE" id="PS51462"/>
    </source>
</evidence>
<dbReference type="GO" id="GO:0016787">
    <property type="term" value="F:hydrolase activity"/>
    <property type="evidence" value="ECO:0007669"/>
    <property type="project" value="UniProtKB-KW"/>
</dbReference>
<dbReference type="GO" id="GO:0019693">
    <property type="term" value="P:ribose phosphate metabolic process"/>
    <property type="evidence" value="ECO:0007669"/>
    <property type="project" value="TreeGrafter"/>
</dbReference>
<evidence type="ECO:0000256" key="5">
    <source>
        <dbReference type="ARBA" id="ARBA00022801"/>
    </source>
</evidence>
<evidence type="ECO:0000256" key="7">
    <source>
        <dbReference type="ARBA" id="ARBA00032272"/>
    </source>
</evidence>
<dbReference type="InterPro" id="IPR015797">
    <property type="entry name" value="NUDIX_hydrolase-like_dom_sf"/>
</dbReference>
<dbReference type="GO" id="GO:0006753">
    <property type="term" value="P:nucleoside phosphate metabolic process"/>
    <property type="evidence" value="ECO:0007669"/>
    <property type="project" value="TreeGrafter"/>
</dbReference>
<dbReference type="Gene3D" id="3.90.79.10">
    <property type="entry name" value="Nucleoside Triphosphate Pyrophosphohydrolase"/>
    <property type="match status" value="1"/>
</dbReference>
<dbReference type="PROSITE" id="PS51462">
    <property type="entry name" value="NUDIX"/>
    <property type="match status" value="1"/>
</dbReference>
<name>A0A2T4JBA2_9RHOB</name>
<dbReference type="RefSeq" id="WP_107325964.1">
    <property type="nucleotide sequence ID" value="NZ_PZKF01000046.1"/>
</dbReference>
<evidence type="ECO:0000256" key="6">
    <source>
        <dbReference type="ARBA" id="ARBA00032162"/>
    </source>
</evidence>
<organism evidence="9 10">
    <name type="scientific">Phaeovulum veldkampii DSM 11550</name>
    <dbReference type="NCBI Taxonomy" id="1185920"/>
    <lineage>
        <taxon>Bacteria</taxon>
        <taxon>Pseudomonadati</taxon>
        <taxon>Pseudomonadota</taxon>
        <taxon>Alphaproteobacteria</taxon>
        <taxon>Rhodobacterales</taxon>
        <taxon>Paracoccaceae</taxon>
        <taxon>Phaeovulum</taxon>
    </lineage>
</organism>
<comment type="catalytic activity">
    <reaction evidence="1">
        <text>GDP-alpha-D-mannose + H2O = alpha-D-mannose 1-phosphate + GMP + 2 H(+)</text>
        <dbReference type="Rhea" id="RHEA:27978"/>
        <dbReference type="ChEBI" id="CHEBI:15377"/>
        <dbReference type="ChEBI" id="CHEBI:15378"/>
        <dbReference type="ChEBI" id="CHEBI:57527"/>
        <dbReference type="ChEBI" id="CHEBI:58115"/>
        <dbReference type="ChEBI" id="CHEBI:58409"/>
    </reaction>
</comment>